<dbReference type="GO" id="GO:0005829">
    <property type="term" value="C:cytosol"/>
    <property type="evidence" value="ECO:0007669"/>
    <property type="project" value="TreeGrafter"/>
</dbReference>
<gene>
    <name evidence="6" type="ORF">AFUS01_LOCUS14085</name>
</gene>
<dbReference type="PANTHER" id="PTHR12649:SF11">
    <property type="entry name" value="PEPTIDYL-TRNA HYDROLASE 2, MITOCHONDRIAL"/>
    <property type="match status" value="1"/>
</dbReference>
<organism evidence="6 7">
    <name type="scientific">Allacma fusca</name>
    <dbReference type="NCBI Taxonomy" id="39272"/>
    <lineage>
        <taxon>Eukaryota</taxon>
        <taxon>Metazoa</taxon>
        <taxon>Ecdysozoa</taxon>
        <taxon>Arthropoda</taxon>
        <taxon>Hexapoda</taxon>
        <taxon>Collembola</taxon>
        <taxon>Symphypleona</taxon>
        <taxon>Sminthuridae</taxon>
        <taxon>Allacma</taxon>
    </lineage>
</organism>
<evidence type="ECO:0000313" key="6">
    <source>
        <dbReference type="EMBL" id="CAG7725105.1"/>
    </source>
</evidence>
<dbReference type="Pfam" id="PF01981">
    <property type="entry name" value="PTH2"/>
    <property type="match status" value="1"/>
</dbReference>
<dbReference type="PANTHER" id="PTHR12649">
    <property type="entry name" value="PEPTIDYL-TRNA HYDROLASE 2"/>
    <property type="match status" value="1"/>
</dbReference>
<comment type="similarity">
    <text evidence="3">Belongs to the PTH2 family.</text>
</comment>
<comment type="catalytic activity">
    <reaction evidence="4">
        <text>an N-acyl-L-alpha-aminoacyl-tRNA + H2O = an N-acyl-L-amino acid + a tRNA + H(+)</text>
        <dbReference type="Rhea" id="RHEA:54448"/>
        <dbReference type="Rhea" id="RHEA-COMP:10123"/>
        <dbReference type="Rhea" id="RHEA-COMP:13883"/>
        <dbReference type="ChEBI" id="CHEBI:15377"/>
        <dbReference type="ChEBI" id="CHEBI:15378"/>
        <dbReference type="ChEBI" id="CHEBI:59874"/>
        <dbReference type="ChEBI" id="CHEBI:78442"/>
        <dbReference type="ChEBI" id="CHEBI:138191"/>
        <dbReference type="EC" id="3.1.1.29"/>
    </reaction>
</comment>
<keyword evidence="5" id="KW-0472">Membrane</keyword>
<keyword evidence="7" id="KW-1185">Reference proteome</keyword>
<dbReference type="FunFam" id="3.40.1490.10:FF:000001">
    <property type="entry name" value="Peptidyl-tRNA hydrolase 2"/>
    <property type="match status" value="1"/>
</dbReference>
<reference evidence="6" key="1">
    <citation type="submission" date="2021-06" db="EMBL/GenBank/DDBJ databases">
        <authorList>
            <person name="Hodson N. C."/>
            <person name="Mongue J. A."/>
            <person name="Jaron S. K."/>
        </authorList>
    </citation>
    <scope>NUCLEOTIDE SEQUENCE</scope>
</reference>
<evidence type="ECO:0000256" key="4">
    <source>
        <dbReference type="ARBA" id="ARBA00048707"/>
    </source>
</evidence>
<dbReference type="EMBL" id="CAJVCH010117586">
    <property type="protein sequence ID" value="CAG7725105.1"/>
    <property type="molecule type" value="Genomic_DNA"/>
</dbReference>
<dbReference type="OrthoDB" id="1733656at2759"/>
<evidence type="ECO:0000256" key="5">
    <source>
        <dbReference type="SAM" id="Phobius"/>
    </source>
</evidence>
<dbReference type="AlphaFoldDB" id="A0A8J2P5H3"/>
<evidence type="ECO:0000256" key="1">
    <source>
        <dbReference type="ARBA" id="ARBA00013260"/>
    </source>
</evidence>
<comment type="caution">
    <text evidence="6">The sequence shown here is derived from an EMBL/GenBank/DDBJ whole genome shotgun (WGS) entry which is preliminary data.</text>
</comment>
<dbReference type="NCBIfam" id="TIGR00283">
    <property type="entry name" value="arch_pth2"/>
    <property type="match status" value="1"/>
</dbReference>
<dbReference type="EC" id="3.1.1.29" evidence="1"/>
<evidence type="ECO:0000256" key="3">
    <source>
        <dbReference type="ARBA" id="ARBA00038050"/>
    </source>
</evidence>
<keyword evidence="5" id="KW-1133">Transmembrane helix</keyword>
<keyword evidence="5" id="KW-0812">Transmembrane</keyword>
<dbReference type="CDD" id="cd02430">
    <property type="entry name" value="PTH2"/>
    <property type="match status" value="1"/>
</dbReference>
<dbReference type="Proteomes" id="UP000708208">
    <property type="component" value="Unassembled WGS sequence"/>
</dbReference>
<accession>A0A8J2P5H3</accession>
<dbReference type="GO" id="GO:0004045">
    <property type="term" value="F:peptidyl-tRNA hydrolase activity"/>
    <property type="evidence" value="ECO:0007669"/>
    <property type="project" value="UniProtKB-EC"/>
</dbReference>
<evidence type="ECO:0000256" key="2">
    <source>
        <dbReference type="ARBA" id="ARBA00022801"/>
    </source>
</evidence>
<dbReference type="InterPro" id="IPR002833">
    <property type="entry name" value="PTH2"/>
</dbReference>
<proteinExistence type="inferred from homology"/>
<evidence type="ECO:0000313" key="7">
    <source>
        <dbReference type="Proteomes" id="UP000708208"/>
    </source>
</evidence>
<protein>
    <recommendedName>
        <fullName evidence="1">peptidyl-tRNA hydrolase</fullName>
        <ecNumber evidence="1">3.1.1.29</ecNumber>
    </recommendedName>
</protein>
<sequence>MDWSAVVSTTVIFGAGLIAGAFLRKRLGLNGSPVPGQLANIVNPAARKLKLAAIRASNPLRTHKMAMVVRTDLGMGKGKIAAQCAHAAVMCYQKALMTHQEDLDMWEATGCTKICLKCEDGEEGLEALKKLAQGRGIVVGLVHDAGHTQVAAGSATVLGIGPAPSEVLAEITGRLRLM</sequence>
<name>A0A8J2P5H3_9HEXA</name>
<keyword evidence="2" id="KW-0378">Hydrolase</keyword>
<feature type="transmembrane region" description="Helical" evidence="5">
    <location>
        <begin position="6"/>
        <end position="23"/>
    </location>
</feature>